<keyword evidence="4 7" id="KW-0812">Transmembrane</keyword>
<dbReference type="EMBL" id="JADINB010000153">
    <property type="protein sequence ID" value="MBO8429695.1"/>
    <property type="molecule type" value="Genomic_DNA"/>
</dbReference>
<dbReference type="GO" id="GO:0009267">
    <property type="term" value="P:cellular response to starvation"/>
    <property type="evidence" value="ECO:0007669"/>
    <property type="project" value="InterPro"/>
</dbReference>
<evidence type="ECO:0000256" key="7">
    <source>
        <dbReference type="SAM" id="Phobius"/>
    </source>
</evidence>
<evidence type="ECO:0000313" key="9">
    <source>
        <dbReference type="EMBL" id="MBO8429695.1"/>
    </source>
</evidence>
<feature type="transmembrane region" description="Helical" evidence="7">
    <location>
        <begin position="367"/>
        <end position="386"/>
    </location>
</feature>
<evidence type="ECO:0000256" key="1">
    <source>
        <dbReference type="ARBA" id="ARBA00004651"/>
    </source>
</evidence>
<reference evidence="9" key="1">
    <citation type="submission" date="2020-10" db="EMBL/GenBank/DDBJ databases">
        <authorList>
            <person name="Gilroy R."/>
        </authorList>
    </citation>
    <scope>NUCLEOTIDE SEQUENCE</scope>
    <source>
        <strain evidence="9">15467</strain>
    </source>
</reference>
<proteinExistence type="inferred from homology"/>
<gene>
    <name evidence="9" type="ORF">IAC68_07190</name>
</gene>
<evidence type="ECO:0000256" key="6">
    <source>
        <dbReference type="ARBA" id="ARBA00023136"/>
    </source>
</evidence>
<feature type="transmembrane region" description="Helical" evidence="7">
    <location>
        <begin position="325"/>
        <end position="346"/>
    </location>
</feature>
<dbReference type="InterPro" id="IPR051605">
    <property type="entry name" value="CstA"/>
</dbReference>
<evidence type="ECO:0000259" key="8">
    <source>
        <dbReference type="Pfam" id="PF02554"/>
    </source>
</evidence>
<name>A0A9D9GWJ4_9BACT</name>
<feature type="transmembrane region" description="Helical" evidence="7">
    <location>
        <begin position="392"/>
        <end position="413"/>
    </location>
</feature>
<comment type="similarity">
    <text evidence="2">Belongs to the peptide transporter carbon starvation (CstA) (TC 2.A.114) family.</text>
</comment>
<evidence type="ECO:0000256" key="3">
    <source>
        <dbReference type="ARBA" id="ARBA00022475"/>
    </source>
</evidence>
<feature type="transmembrane region" description="Helical" evidence="7">
    <location>
        <begin position="271"/>
        <end position="294"/>
    </location>
</feature>
<evidence type="ECO:0000313" key="10">
    <source>
        <dbReference type="Proteomes" id="UP000823635"/>
    </source>
</evidence>
<comment type="subcellular location">
    <subcellularLocation>
        <location evidence="1">Cell membrane</location>
        <topology evidence="1">Multi-pass membrane protein</topology>
    </subcellularLocation>
</comment>
<evidence type="ECO:0000256" key="4">
    <source>
        <dbReference type="ARBA" id="ARBA00022692"/>
    </source>
</evidence>
<feature type="transmembrane region" description="Helical" evidence="7">
    <location>
        <begin position="125"/>
        <end position="143"/>
    </location>
</feature>
<feature type="transmembrane region" description="Helical" evidence="7">
    <location>
        <begin position="6"/>
        <end position="23"/>
    </location>
</feature>
<keyword evidence="5 7" id="KW-1133">Transmembrane helix</keyword>
<evidence type="ECO:0000256" key="2">
    <source>
        <dbReference type="ARBA" id="ARBA00007755"/>
    </source>
</evidence>
<feature type="domain" description="CstA N-terminal" evidence="8">
    <location>
        <begin position="4"/>
        <end position="145"/>
    </location>
</feature>
<feature type="non-terminal residue" evidence="9">
    <location>
        <position position="431"/>
    </location>
</feature>
<dbReference type="Proteomes" id="UP000823635">
    <property type="component" value="Unassembled WGS sequence"/>
</dbReference>
<feature type="transmembrane region" description="Helical" evidence="7">
    <location>
        <begin position="229"/>
        <end position="250"/>
    </location>
</feature>
<keyword evidence="6 7" id="KW-0472">Membrane</keyword>
<feature type="transmembrane region" description="Helical" evidence="7">
    <location>
        <begin position="184"/>
        <end position="209"/>
    </location>
</feature>
<accession>A0A9D9GWJ4</accession>
<comment type="caution">
    <text evidence="9">The sequence shown here is derived from an EMBL/GenBank/DDBJ whole genome shotgun (WGS) entry which is preliminary data.</text>
</comment>
<feature type="domain" description="CstA N-terminal" evidence="8">
    <location>
        <begin position="153"/>
        <end position="292"/>
    </location>
</feature>
<keyword evidence="3" id="KW-1003">Cell membrane</keyword>
<organism evidence="9 10">
    <name type="scientific">Candidatus Egerieousia excrementavium</name>
    <dbReference type="NCBI Taxonomy" id="2840778"/>
    <lineage>
        <taxon>Bacteria</taxon>
        <taxon>Pseudomonadati</taxon>
        <taxon>Bacteroidota</taxon>
        <taxon>Bacteroidia</taxon>
        <taxon>Bacteroidales</taxon>
        <taxon>Candidatus Egerieousia</taxon>
    </lineage>
</organism>
<feature type="domain" description="CstA N-terminal" evidence="8">
    <location>
        <begin position="321"/>
        <end position="430"/>
    </location>
</feature>
<sequence length="431" mass="47001">MITFCLSIVILIAGYFFYGKFINRFFGADPQRKTPVVEHPDGVDYKPLSPWRMFIIQFLNIAGLGPIFGAIMGAMFGPVAYIWIVLGCIFMGAAHDYTAGMLSLRNDGKSLPEIIGKYLGPVIKKIMIFFTALLLVVVGASFVNGPAGLLANLTNSNITIWIYVVFAYYIIATMLPIDKIIGNIYPYLGAILLFMAVAICGVLIVKGISGDIQVAELTLDSIRNYRSDASEYMIIPMLFIIISCGAISGFHATQSPLMARCMTNEKYARPIFYGAMIAEGIMACIWATAAMAFFNGPEGLNAAADSGATPAIIVDKICKSWLGQAGAVIAILGVIVCPITSGDTAFRSLRLVIADALKFNQKPIKNRLLITVPIFIVAVILCYMDFQTLWGFVGIGNQILATITLWACAAYFASVHKFHWIMSLPATFLTY</sequence>
<dbReference type="GO" id="GO:0005886">
    <property type="term" value="C:plasma membrane"/>
    <property type="evidence" value="ECO:0007669"/>
    <property type="project" value="UniProtKB-SubCell"/>
</dbReference>
<dbReference type="Pfam" id="PF02554">
    <property type="entry name" value="CstA"/>
    <property type="match status" value="3"/>
</dbReference>
<reference evidence="9" key="2">
    <citation type="journal article" date="2021" name="PeerJ">
        <title>Extensive microbial diversity within the chicken gut microbiome revealed by metagenomics and culture.</title>
        <authorList>
            <person name="Gilroy R."/>
            <person name="Ravi A."/>
            <person name="Getino M."/>
            <person name="Pursley I."/>
            <person name="Horton D.L."/>
            <person name="Alikhan N.F."/>
            <person name="Baker D."/>
            <person name="Gharbi K."/>
            <person name="Hall N."/>
            <person name="Watson M."/>
            <person name="Adriaenssens E.M."/>
            <person name="Foster-Nyarko E."/>
            <person name="Jarju S."/>
            <person name="Secka A."/>
            <person name="Antonio M."/>
            <person name="Oren A."/>
            <person name="Chaudhuri R.R."/>
            <person name="La Ragione R."/>
            <person name="Hildebrand F."/>
            <person name="Pallen M.J."/>
        </authorList>
    </citation>
    <scope>NUCLEOTIDE SEQUENCE</scope>
    <source>
        <strain evidence="9">15467</strain>
    </source>
</reference>
<dbReference type="PANTHER" id="PTHR30252:SF4">
    <property type="entry name" value="CARBON STARVATION"/>
    <property type="match status" value="1"/>
</dbReference>
<feature type="transmembrane region" description="Helical" evidence="7">
    <location>
        <begin position="158"/>
        <end position="177"/>
    </location>
</feature>
<dbReference type="PANTHER" id="PTHR30252">
    <property type="entry name" value="INNER MEMBRANE PEPTIDE TRANSPORTER"/>
    <property type="match status" value="1"/>
</dbReference>
<dbReference type="AlphaFoldDB" id="A0A9D9GWJ4"/>
<protein>
    <submittedName>
        <fullName evidence="9">Carbon starvation protein A</fullName>
    </submittedName>
</protein>
<dbReference type="InterPro" id="IPR003706">
    <property type="entry name" value="CstA_N"/>
</dbReference>
<evidence type="ECO:0000256" key="5">
    <source>
        <dbReference type="ARBA" id="ARBA00022989"/>
    </source>
</evidence>